<dbReference type="InterPro" id="IPR013083">
    <property type="entry name" value="Znf_RING/FYVE/PHD"/>
</dbReference>
<evidence type="ECO:0000256" key="1">
    <source>
        <dbReference type="SAM" id="MobiDB-lite"/>
    </source>
</evidence>
<name>A0AAD5UGX5_9FUNG</name>
<evidence type="ECO:0000313" key="2">
    <source>
        <dbReference type="EMBL" id="KAJ3257792.1"/>
    </source>
</evidence>
<dbReference type="EMBL" id="JADGKB010000034">
    <property type="protein sequence ID" value="KAJ3257792.1"/>
    <property type="molecule type" value="Genomic_DNA"/>
</dbReference>
<sequence>MKRKDDSDDEVTRCVCGTSGNTKLISESIGTMIQCETCSVWQHCECVNLGKKLPKYQFVNVEIIIVRNVNQKGIHIICICYSPSLFVTKKREGGRRNTMNSRISDFDAMLEEPTIEKKRRRRTSDKEEEKERESPEKQESLKENEEEKEEKKETAKASKRKKKDIQEILKKVQYMMEYFDYDDDVECDADEWELRNDIHDCPVNEMQIKVYSALKRFGDRFAEMV</sequence>
<proteinExistence type="predicted"/>
<organism evidence="2 3">
    <name type="scientific">Boothiomyces macroporosus</name>
    <dbReference type="NCBI Taxonomy" id="261099"/>
    <lineage>
        <taxon>Eukaryota</taxon>
        <taxon>Fungi</taxon>
        <taxon>Fungi incertae sedis</taxon>
        <taxon>Chytridiomycota</taxon>
        <taxon>Chytridiomycota incertae sedis</taxon>
        <taxon>Chytridiomycetes</taxon>
        <taxon>Rhizophydiales</taxon>
        <taxon>Terramycetaceae</taxon>
        <taxon>Boothiomyces</taxon>
    </lineage>
</organism>
<dbReference type="InterPro" id="IPR053051">
    <property type="entry name" value="HDAC_complex_subunit"/>
</dbReference>
<dbReference type="Gene3D" id="3.30.40.10">
    <property type="entry name" value="Zinc/RING finger domain, C3HC4 (zinc finger)"/>
    <property type="match status" value="1"/>
</dbReference>
<dbReference type="PANTHER" id="PTHR47793">
    <property type="entry name" value="HISTONE DEACETYLASE COMPLEX SUBUNIT CTI6"/>
    <property type="match status" value="1"/>
</dbReference>
<reference evidence="2" key="1">
    <citation type="submission" date="2020-05" db="EMBL/GenBank/DDBJ databases">
        <title>Phylogenomic resolution of chytrid fungi.</title>
        <authorList>
            <person name="Stajich J.E."/>
            <person name="Amses K."/>
            <person name="Simmons R."/>
            <person name="Seto K."/>
            <person name="Myers J."/>
            <person name="Bonds A."/>
            <person name="Quandt C.A."/>
            <person name="Barry K."/>
            <person name="Liu P."/>
            <person name="Grigoriev I."/>
            <person name="Longcore J.E."/>
            <person name="James T.Y."/>
        </authorList>
    </citation>
    <scope>NUCLEOTIDE SEQUENCE</scope>
    <source>
        <strain evidence="2">PLAUS21</strain>
    </source>
</reference>
<comment type="caution">
    <text evidence="2">The sequence shown here is derived from an EMBL/GenBank/DDBJ whole genome shotgun (WGS) entry which is preliminary data.</text>
</comment>
<keyword evidence="3" id="KW-1185">Reference proteome</keyword>
<evidence type="ECO:0000313" key="3">
    <source>
        <dbReference type="Proteomes" id="UP001210925"/>
    </source>
</evidence>
<protein>
    <recommendedName>
        <fullName evidence="4">Zinc finger PHD-type domain-containing protein</fullName>
    </recommendedName>
</protein>
<evidence type="ECO:0008006" key="4">
    <source>
        <dbReference type="Google" id="ProtNLM"/>
    </source>
</evidence>
<dbReference type="AlphaFoldDB" id="A0AAD5UGX5"/>
<accession>A0AAD5UGX5</accession>
<dbReference type="SUPFAM" id="SSF57903">
    <property type="entry name" value="FYVE/PHD zinc finger"/>
    <property type="match status" value="1"/>
</dbReference>
<gene>
    <name evidence="2" type="ORF">HK103_004260</name>
</gene>
<dbReference type="InterPro" id="IPR011011">
    <property type="entry name" value="Znf_FYVE_PHD"/>
</dbReference>
<dbReference type="Proteomes" id="UP001210925">
    <property type="component" value="Unassembled WGS sequence"/>
</dbReference>
<feature type="region of interest" description="Disordered" evidence="1">
    <location>
        <begin position="91"/>
        <end position="160"/>
    </location>
</feature>
<feature type="compositionally biased region" description="Basic and acidic residues" evidence="1">
    <location>
        <begin position="124"/>
        <end position="156"/>
    </location>
</feature>
<dbReference type="PANTHER" id="PTHR47793:SF1">
    <property type="entry name" value="HISTONE DEACETYLASE COMPLEX SUBUNIT CTI6"/>
    <property type="match status" value="1"/>
</dbReference>